<comment type="subcellular location">
    <subcellularLocation>
        <location evidence="1">Nucleus</location>
    </subcellularLocation>
</comment>
<accession>A0AAD9L073</accession>
<evidence type="ECO:0000256" key="7">
    <source>
        <dbReference type="ARBA" id="ARBA00023242"/>
    </source>
</evidence>
<feature type="domain" description="BTB" evidence="10">
    <location>
        <begin position="26"/>
        <end position="92"/>
    </location>
</feature>
<dbReference type="PROSITE" id="PS00028">
    <property type="entry name" value="ZINC_FINGER_C2H2_1"/>
    <property type="match status" value="13"/>
</dbReference>
<dbReference type="InterPro" id="IPR036236">
    <property type="entry name" value="Znf_C2H2_sf"/>
</dbReference>
<dbReference type="Proteomes" id="UP001209878">
    <property type="component" value="Unassembled WGS sequence"/>
</dbReference>
<evidence type="ECO:0000256" key="3">
    <source>
        <dbReference type="ARBA" id="ARBA00022737"/>
    </source>
</evidence>
<keyword evidence="4 8" id="KW-0863">Zinc-finger</keyword>
<evidence type="ECO:0000256" key="9">
    <source>
        <dbReference type="SAM" id="MobiDB-lite"/>
    </source>
</evidence>
<dbReference type="GO" id="GO:0005634">
    <property type="term" value="C:nucleus"/>
    <property type="evidence" value="ECO:0007669"/>
    <property type="project" value="UniProtKB-SubCell"/>
</dbReference>
<organism evidence="12 13">
    <name type="scientific">Ridgeia piscesae</name>
    <name type="common">Tubeworm</name>
    <dbReference type="NCBI Taxonomy" id="27915"/>
    <lineage>
        <taxon>Eukaryota</taxon>
        <taxon>Metazoa</taxon>
        <taxon>Spiralia</taxon>
        <taxon>Lophotrochozoa</taxon>
        <taxon>Annelida</taxon>
        <taxon>Polychaeta</taxon>
        <taxon>Sedentaria</taxon>
        <taxon>Canalipalpata</taxon>
        <taxon>Sabellida</taxon>
        <taxon>Siboglinidae</taxon>
        <taxon>Ridgeia</taxon>
    </lineage>
</organism>
<dbReference type="SUPFAM" id="SSF54695">
    <property type="entry name" value="POZ domain"/>
    <property type="match status" value="1"/>
</dbReference>
<feature type="domain" description="C2H2-type" evidence="11">
    <location>
        <begin position="399"/>
        <end position="426"/>
    </location>
</feature>
<dbReference type="Gene3D" id="3.30.710.10">
    <property type="entry name" value="Potassium Channel Kv1.1, Chain A"/>
    <property type="match status" value="1"/>
</dbReference>
<dbReference type="InterPro" id="IPR000210">
    <property type="entry name" value="BTB/POZ_dom"/>
</dbReference>
<dbReference type="SMART" id="SM00355">
    <property type="entry name" value="ZnF_C2H2"/>
    <property type="match status" value="16"/>
</dbReference>
<evidence type="ECO:0000256" key="1">
    <source>
        <dbReference type="ARBA" id="ARBA00004123"/>
    </source>
</evidence>
<reference evidence="12" key="1">
    <citation type="journal article" date="2023" name="Mol. Biol. Evol.">
        <title>Third-Generation Sequencing Reveals the Adaptive Role of the Epigenome in Three Deep-Sea Polychaetes.</title>
        <authorList>
            <person name="Perez M."/>
            <person name="Aroh O."/>
            <person name="Sun Y."/>
            <person name="Lan Y."/>
            <person name="Juniper S.K."/>
            <person name="Young C.R."/>
            <person name="Angers B."/>
            <person name="Qian P.Y."/>
        </authorList>
    </citation>
    <scope>NUCLEOTIDE SEQUENCE</scope>
    <source>
        <strain evidence="12">R07B-5</strain>
    </source>
</reference>
<dbReference type="AlphaFoldDB" id="A0AAD9L073"/>
<dbReference type="SMART" id="SM00225">
    <property type="entry name" value="BTB"/>
    <property type="match status" value="1"/>
</dbReference>
<feature type="domain" description="C2H2-type" evidence="11">
    <location>
        <begin position="257"/>
        <end position="284"/>
    </location>
</feature>
<dbReference type="EMBL" id="JAODUO010000439">
    <property type="protein sequence ID" value="KAK2180545.1"/>
    <property type="molecule type" value="Genomic_DNA"/>
</dbReference>
<evidence type="ECO:0000256" key="5">
    <source>
        <dbReference type="ARBA" id="ARBA00022833"/>
    </source>
</evidence>
<feature type="domain" description="C2H2-type" evidence="11">
    <location>
        <begin position="514"/>
        <end position="541"/>
    </location>
</feature>
<dbReference type="PANTHER" id="PTHR14196:SF12">
    <property type="entry name" value="ZINC FINGER PROTEIN 208-LIKE"/>
    <property type="match status" value="1"/>
</dbReference>
<dbReference type="PANTHER" id="PTHR14196">
    <property type="entry name" value="ODD-SKIPPED - RELATED"/>
    <property type="match status" value="1"/>
</dbReference>
<feature type="domain" description="C2H2-type" evidence="11">
    <location>
        <begin position="692"/>
        <end position="720"/>
    </location>
</feature>
<keyword evidence="2" id="KW-0479">Metal-binding</keyword>
<feature type="domain" description="C2H2-type" evidence="11">
    <location>
        <begin position="542"/>
        <end position="569"/>
    </location>
</feature>
<feature type="domain" description="C2H2-type" evidence="11">
    <location>
        <begin position="598"/>
        <end position="625"/>
    </location>
</feature>
<feature type="domain" description="C2H2-type" evidence="11">
    <location>
        <begin position="427"/>
        <end position="454"/>
    </location>
</feature>
<dbReference type="PROSITE" id="PS50097">
    <property type="entry name" value="BTB"/>
    <property type="match status" value="1"/>
</dbReference>
<dbReference type="FunFam" id="3.30.160.60:FF:000180">
    <property type="entry name" value="Zinc finger protein 689"/>
    <property type="match status" value="1"/>
</dbReference>
<dbReference type="Pfam" id="PF00651">
    <property type="entry name" value="BTB"/>
    <property type="match status" value="1"/>
</dbReference>
<dbReference type="FunFam" id="3.30.160.60:FF:000446">
    <property type="entry name" value="Zinc finger protein"/>
    <property type="match status" value="2"/>
</dbReference>
<keyword evidence="6" id="KW-0238">DNA-binding</keyword>
<dbReference type="PROSITE" id="PS50157">
    <property type="entry name" value="ZINC_FINGER_C2H2_2"/>
    <property type="match status" value="13"/>
</dbReference>
<protein>
    <submittedName>
        <fullName evidence="12">Uncharacterized protein</fullName>
    </submittedName>
</protein>
<feature type="domain" description="C2H2-type" evidence="11">
    <location>
        <begin position="664"/>
        <end position="691"/>
    </location>
</feature>
<evidence type="ECO:0000256" key="8">
    <source>
        <dbReference type="PROSITE-ProRule" id="PRU00042"/>
    </source>
</evidence>
<feature type="region of interest" description="Disordered" evidence="9">
    <location>
        <begin position="197"/>
        <end position="252"/>
    </location>
</feature>
<dbReference type="InterPro" id="IPR050717">
    <property type="entry name" value="C2H2-ZF_Transcription_Reg"/>
</dbReference>
<evidence type="ECO:0000256" key="4">
    <source>
        <dbReference type="ARBA" id="ARBA00022771"/>
    </source>
</evidence>
<keyword evidence="13" id="KW-1185">Reference proteome</keyword>
<dbReference type="InterPro" id="IPR013087">
    <property type="entry name" value="Znf_C2H2_type"/>
</dbReference>
<dbReference type="GO" id="GO:0000977">
    <property type="term" value="F:RNA polymerase II transcription regulatory region sequence-specific DNA binding"/>
    <property type="evidence" value="ECO:0007669"/>
    <property type="project" value="TreeGrafter"/>
</dbReference>
<name>A0AAD9L073_RIDPI</name>
<feature type="domain" description="C2H2-type" evidence="11">
    <location>
        <begin position="629"/>
        <end position="657"/>
    </location>
</feature>
<dbReference type="Gene3D" id="3.30.160.60">
    <property type="entry name" value="Classic Zinc Finger"/>
    <property type="match status" value="11"/>
</dbReference>
<evidence type="ECO:0000259" key="10">
    <source>
        <dbReference type="PROSITE" id="PS50097"/>
    </source>
</evidence>
<feature type="domain" description="C2H2-type" evidence="11">
    <location>
        <begin position="285"/>
        <end position="312"/>
    </location>
</feature>
<feature type="domain" description="C2H2-type" evidence="11">
    <location>
        <begin position="371"/>
        <end position="398"/>
    </location>
</feature>
<keyword evidence="7" id="KW-0539">Nucleus</keyword>
<keyword evidence="3" id="KW-0677">Repeat</keyword>
<feature type="domain" description="C2H2-type" evidence="11">
    <location>
        <begin position="314"/>
        <end position="341"/>
    </location>
</feature>
<gene>
    <name evidence="12" type="ORF">NP493_439g05038</name>
</gene>
<dbReference type="GO" id="GO:0000981">
    <property type="term" value="F:DNA-binding transcription factor activity, RNA polymerase II-specific"/>
    <property type="evidence" value="ECO:0007669"/>
    <property type="project" value="TreeGrafter"/>
</dbReference>
<evidence type="ECO:0000313" key="13">
    <source>
        <dbReference type="Proteomes" id="UP001209878"/>
    </source>
</evidence>
<evidence type="ECO:0000313" key="12">
    <source>
        <dbReference type="EMBL" id="KAK2180545.1"/>
    </source>
</evidence>
<proteinExistence type="predicted"/>
<dbReference type="Pfam" id="PF13912">
    <property type="entry name" value="zf-C2H2_6"/>
    <property type="match status" value="5"/>
</dbReference>
<dbReference type="CDD" id="cd18186">
    <property type="entry name" value="BTB_POZ_ZBTB_KLHL-like"/>
    <property type="match status" value="1"/>
</dbReference>
<dbReference type="FunFam" id="3.30.160.60:FF:002343">
    <property type="entry name" value="Zinc finger protein 33A"/>
    <property type="match status" value="2"/>
</dbReference>
<evidence type="ECO:0000256" key="6">
    <source>
        <dbReference type="ARBA" id="ARBA00023125"/>
    </source>
</evidence>
<feature type="compositionally biased region" description="Basic and acidic residues" evidence="9">
    <location>
        <begin position="197"/>
        <end position="208"/>
    </location>
</feature>
<sequence>MGDISQVWHRALTSGLEKLRIGNTLCDTIIATSDGESLHSHACVLAAASPVLQASFVKIAERCYLVNIPDIPCGVWKLLLQFIYTGAMDADYTSNVEPISTAAETLQLPQLQQFLETFKKQAKAEVDKSEDGQPIVSDERQGKGDCVIARQKSSNKTIVLKMDKNKNPTEGQGHNVEAAAEEAEGVVEDNVNVSKDNDVSYDELHGDQSSELGATEEAETCSMRELAKSPERTSDVHVKSTDDPEKSKDSAARTLRHECDVCGRRFRYRSAMMTHARIHTDEKPFACGECDMKFGNRTVLKNHMLTHTTVREIFQCDQCEKCFLTKSGLWQHRRSHKSTAAATTCTTCDKQLDSMDELREHLVTEHNRKLFACTECHKMFQSKAALTTHTATHTGEKEFPCTECGQSFDQFNALKCHQRLHGGQKKFSCEECGAGFETRCGYKAHAKRHSAGQEQFSCTCGKVYSTERGLQYHRQHHHQGGDRVKKLMCSICQVEFESSADLSEHKASEHSRRYLCGECGNTFSTPGALLRHTLIHTGEKPFACMTCGRAFRTRGTLVAHERCHTGEKPFPCPTCGARFRIRNALTIHKRIHTGERPYECTVCGARFRSRTLQVAHQQRHHAPSSQRRHVCATCGKIFLSRGTLREHELRNHTDDPAVEESRRCVCTLCGKVVAHAASLRSHMYVHMKKKLFQCIQCESAFRRNSDLKRHLRQVHGYEVVPDAATITESQTDSSHVICEPVLEQEHLGEETIVFTANL</sequence>
<dbReference type="SUPFAM" id="SSF57667">
    <property type="entry name" value="beta-beta-alpha zinc fingers"/>
    <property type="match status" value="8"/>
</dbReference>
<dbReference type="GO" id="GO:0008270">
    <property type="term" value="F:zinc ion binding"/>
    <property type="evidence" value="ECO:0007669"/>
    <property type="project" value="UniProtKB-KW"/>
</dbReference>
<evidence type="ECO:0000259" key="11">
    <source>
        <dbReference type="PROSITE" id="PS50157"/>
    </source>
</evidence>
<dbReference type="InterPro" id="IPR011333">
    <property type="entry name" value="SKP1/BTB/POZ_sf"/>
</dbReference>
<feature type="domain" description="C2H2-type" evidence="11">
    <location>
        <begin position="570"/>
        <end position="597"/>
    </location>
</feature>
<keyword evidence="5" id="KW-0862">Zinc</keyword>
<dbReference type="FunFam" id="3.30.160.60:FF:000045">
    <property type="entry name" value="ZFP69 zinc finger protein B"/>
    <property type="match status" value="1"/>
</dbReference>
<comment type="caution">
    <text evidence="12">The sequence shown here is derived from an EMBL/GenBank/DDBJ whole genome shotgun (WGS) entry which is preliminary data.</text>
</comment>
<evidence type="ECO:0000256" key="2">
    <source>
        <dbReference type="ARBA" id="ARBA00022723"/>
    </source>
</evidence>
<dbReference type="Pfam" id="PF00096">
    <property type="entry name" value="zf-C2H2"/>
    <property type="match status" value="4"/>
</dbReference>
<feature type="compositionally biased region" description="Basic and acidic residues" evidence="9">
    <location>
        <begin position="225"/>
        <end position="252"/>
    </location>
</feature>